<comment type="caution">
    <text evidence="2">The sequence shown here is derived from an EMBL/GenBank/DDBJ whole genome shotgun (WGS) entry which is preliminary data.</text>
</comment>
<proteinExistence type="predicted"/>
<evidence type="ECO:0000313" key="3">
    <source>
        <dbReference type="Proteomes" id="UP001189429"/>
    </source>
</evidence>
<sequence>MARAGSPLDGDPFVKRRSRTERTAARRRAVAAADSGLAAALARVQELEMAFDMLVGDAGVADQVRALLPALSADARGVEPARLDRLRRNVVLHAAAHGVVSLATADVRTLRAAQQHGPRLGPPALDVLGAAVEGNALYLSSGSVFSDLGGPPVGFPRYTGTPRAPRNDVEGERISPVTPLASAAQPSEKEGQVDDGSMAGIAKVLTTNKTKTAVKGRGLSDGREKSVLQMAGSDDQVIDSLCARTAHGTEHAEVLLRSALWEAAAARRLLRRGGTGAKAAWLLLRGLRRSDVLRDTAALRVAALRCDAAAEEIAGELAGVRADSHAEASEARGAAELAWAPPSPAPSARRRWRAERQTARPAADARAPLGTQRRTRRAEAVHVMDAAFDQEAGFVGPGRRGQSLGLNPGSAYANE</sequence>
<keyword evidence="3" id="KW-1185">Reference proteome</keyword>
<dbReference type="EMBL" id="CAUYUJ010003414">
    <property type="protein sequence ID" value="CAK0805240.1"/>
    <property type="molecule type" value="Genomic_DNA"/>
</dbReference>
<evidence type="ECO:0000313" key="2">
    <source>
        <dbReference type="EMBL" id="CAK0805240.1"/>
    </source>
</evidence>
<accession>A0ABN9QK35</accession>
<reference evidence="2" key="1">
    <citation type="submission" date="2023-10" db="EMBL/GenBank/DDBJ databases">
        <authorList>
            <person name="Chen Y."/>
            <person name="Shah S."/>
            <person name="Dougan E. K."/>
            <person name="Thang M."/>
            <person name="Chan C."/>
        </authorList>
    </citation>
    <scope>NUCLEOTIDE SEQUENCE [LARGE SCALE GENOMIC DNA]</scope>
</reference>
<evidence type="ECO:0000256" key="1">
    <source>
        <dbReference type="SAM" id="MobiDB-lite"/>
    </source>
</evidence>
<protein>
    <submittedName>
        <fullName evidence="2">Uncharacterized protein</fullName>
    </submittedName>
</protein>
<organism evidence="2 3">
    <name type="scientific">Prorocentrum cordatum</name>
    <dbReference type="NCBI Taxonomy" id="2364126"/>
    <lineage>
        <taxon>Eukaryota</taxon>
        <taxon>Sar</taxon>
        <taxon>Alveolata</taxon>
        <taxon>Dinophyceae</taxon>
        <taxon>Prorocentrales</taxon>
        <taxon>Prorocentraceae</taxon>
        <taxon>Prorocentrum</taxon>
    </lineage>
</organism>
<feature type="non-terminal residue" evidence="2">
    <location>
        <position position="415"/>
    </location>
</feature>
<feature type="region of interest" description="Disordered" evidence="1">
    <location>
        <begin position="1"/>
        <end position="21"/>
    </location>
</feature>
<dbReference type="Proteomes" id="UP001189429">
    <property type="component" value="Unassembled WGS sequence"/>
</dbReference>
<name>A0ABN9QK35_9DINO</name>
<gene>
    <name evidence="2" type="ORF">PCOR1329_LOCUS11818</name>
</gene>
<feature type="region of interest" description="Disordered" evidence="1">
    <location>
        <begin position="332"/>
        <end position="378"/>
    </location>
</feature>
<feature type="region of interest" description="Disordered" evidence="1">
    <location>
        <begin position="391"/>
        <end position="415"/>
    </location>
</feature>